<evidence type="ECO:0000256" key="1">
    <source>
        <dbReference type="ARBA" id="ARBA00022723"/>
    </source>
</evidence>
<evidence type="ECO:0000313" key="5">
    <source>
        <dbReference type="EMBL" id="GEY61779.1"/>
    </source>
</evidence>
<feature type="non-terminal residue" evidence="5">
    <location>
        <position position="1"/>
    </location>
</feature>
<comment type="caution">
    <text evidence="5">The sequence shown here is derived from an EMBL/GenBank/DDBJ whole genome shotgun (WGS) entry which is preliminary data.</text>
</comment>
<evidence type="ECO:0000256" key="2">
    <source>
        <dbReference type="ARBA" id="ARBA00022801"/>
    </source>
</evidence>
<keyword evidence="2" id="KW-0378">Hydrolase</keyword>
<dbReference type="InterPro" id="IPR012337">
    <property type="entry name" value="RNaseH-like_sf"/>
</dbReference>
<evidence type="ECO:0000256" key="3">
    <source>
        <dbReference type="SAM" id="MobiDB-lite"/>
    </source>
</evidence>
<accession>A0A699HT55</accession>
<name>A0A699HT55_TANCI</name>
<dbReference type="EMBL" id="BKCJ010193987">
    <property type="protein sequence ID" value="GEY61779.1"/>
    <property type="molecule type" value="Genomic_DNA"/>
</dbReference>
<dbReference type="GO" id="GO:0003676">
    <property type="term" value="F:nucleic acid binding"/>
    <property type="evidence" value="ECO:0007669"/>
    <property type="project" value="InterPro"/>
</dbReference>
<dbReference type="InterPro" id="IPR039537">
    <property type="entry name" value="Retrotran_Ty1/copia-like"/>
</dbReference>
<dbReference type="InterPro" id="IPR036397">
    <property type="entry name" value="RNaseH_sf"/>
</dbReference>
<protein>
    <submittedName>
        <fullName evidence="5">Retrotransposon protein, putative, Ty1-copia subclass</fullName>
    </submittedName>
</protein>
<proteinExistence type="predicted"/>
<sequence length="914" mass="103785">SSIVVQTPGSGISNLLVVGTTFTGSRNLYCEWELSPGSRNALCILFPTKSNVITARKKRIMHGWSLVVMMLAKKDKDEQVLLAEDHAWMESSSDSDQEINANMVFMAQMEKVLSDSEKSSSSFDETIVEDERVINRRYTPMFLAHSNEALEIEKFKRARENKIEFAYDIGNLNASYVNEKINLSNDYFQEIINLDFKKIDSSFQQTSSLKPFRPKPSGVMLKKKGSSNTFKADLFSINHSNLNKNVKRYNLKDLFSCNNSHLVDTKSEYDRNAAMHAVCNSYDVDVNNLFVFDDVSIRKSQVSKMIFRKKPSASLNMPSRSKSFKSLPRSFLRTVRFGNNDFPMIAGYRDVVIGSMTIKKVYYVEGLDEASEVIISFIKKTQVNLKLQVQHVETDNGTEFKNKTLGTFFDEVGISQQISAARTPQQNGVVERRNQTLVEAARTMLTFANLPFIEPANVVEALKDADWVIAMQDELDQFSRLKVWRLDFMVYQMDVKTTFLNGILKEEVYVGQPLGFVSKQYPDHVYALDKALYGLKQAPRAWNNGLQHINNALHTSVVDWNYCCPQVMSAAKLPILNPNEFDLWQMRIEQYFLMTDYSLWEVILNGDFPALTRVFEGVVQHVAPTTAEQRLARMNKLQAREKRFGGNKETKKKLISQLEILGESLSQEDINLKFLRSLPTEWRTHTLIWRNKTNLEEQSLDDFFNSLKIYEAEVKSSSSSSTSIQNIAFMSSQNTNSTNESVSAVASVSAASAKIPVSALLNVDTLSNAGDFFRGQEGILEQMELLLWDLICQRWSAITATGKDTFYELSFQAEEEPTNYALMEFTSSSSSSFENKTDESLPASPINARYQSGEEYHVVPPPYTGKFMLPKPDLVYNDAPNVHETVHTAFNVELHPTKPDKELSHRPSTPIIED</sequence>
<reference evidence="5" key="1">
    <citation type="journal article" date="2019" name="Sci. Rep.">
        <title>Draft genome of Tanacetum cinerariifolium, the natural source of mosquito coil.</title>
        <authorList>
            <person name="Yamashiro T."/>
            <person name="Shiraishi A."/>
            <person name="Satake H."/>
            <person name="Nakayama K."/>
        </authorList>
    </citation>
    <scope>NUCLEOTIDE SEQUENCE</scope>
</reference>
<dbReference type="SUPFAM" id="SSF53098">
    <property type="entry name" value="Ribonuclease H-like"/>
    <property type="match status" value="1"/>
</dbReference>
<dbReference type="PANTHER" id="PTHR42648">
    <property type="entry name" value="TRANSPOSASE, PUTATIVE-RELATED"/>
    <property type="match status" value="1"/>
</dbReference>
<feature type="domain" description="Integrase catalytic" evidence="4">
    <location>
        <begin position="324"/>
        <end position="513"/>
    </location>
</feature>
<dbReference type="GO" id="GO:0046872">
    <property type="term" value="F:metal ion binding"/>
    <property type="evidence" value="ECO:0007669"/>
    <property type="project" value="UniProtKB-KW"/>
</dbReference>
<gene>
    <name evidence="5" type="ORF">Tci_433753</name>
</gene>
<evidence type="ECO:0000259" key="4">
    <source>
        <dbReference type="PROSITE" id="PS50994"/>
    </source>
</evidence>
<dbReference type="AlphaFoldDB" id="A0A699HT55"/>
<feature type="compositionally biased region" description="Basic and acidic residues" evidence="3">
    <location>
        <begin position="895"/>
        <end position="905"/>
    </location>
</feature>
<dbReference type="Gene3D" id="3.30.420.10">
    <property type="entry name" value="Ribonuclease H-like superfamily/Ribonuclease H"/>
    <property type="match status" value="1"/>
</dbReference>
<feature type="region of interest" description="Disordered" evidence="3">
    <location>
        <begin position="894"/>
        <end position="914"/>
    </location>
</feature>
<dbReference type="PROSITE" id="PS50994">
    <property type="entry name" value="INTEGRASE"/>
    <property type="match status" value="1"/>
</dbReference>
<organism evidence="5">
    <name type="scientific">Tanacetum cinerariifolium</name>
    <name type="common">Dalmatian daisy</name>
    <name type="synonym">Chrysanthemum cinerariifolium</name>
    <dbReference type="NCBI Taxonomy" id="118510"/>
    <lineage>
        <taxon>Eukaryota</taxon>
        <taxon>Viridiplantae</taxon>
        <taxon>Streptophyta</taxon>
        <taxon>Embryophyta</taxon>
        <taxon>Tracheophyta</taxon>
        <taxon>Spermatophyta</taxon>
        <taxon>Magnoliopsida</taxon>
        <taxon>eudicotyledons</taxon>
        <taxon>Gunneridae</taxon>
        <taxon>Pentapetalae</taxon>
        <taxon>asterids</taxon>
        <taxon>campanulids</taxon>
        <taxon>Asterales</taxon>
        <taxon>Asteraceae</taxon>
        <taxon>Asteroideae</taxon>
        <taxon>Anthemideae</taxon>
        <taxon>Anthemidinae</taxon>
        <taxon>Tanacetum</taxon>
    </lineage>
</organism>
<keyword evidence="1" id="KW-0479">Metal-binding</keyword>
<dbReference type="InterPro" id="IPR013103">
    <property type="entry name" value="RVT_2"/>
</dbReference>
<dbReference type="GO" id="GO:0016787">
    <property type="term" value="F:hydrolase activity"/>
    <property type="evidence" value="ECO:0007669"/>
    <property type="project" value="UniProtKB-KW"/>
</dbReference>
<dbReference type="PANTHER" id="PTHR42648:SF18">
    <property type="entry name" value="RETROTRANSPOSON, UNCLASSIFIED-LIKE PROTEIN"/>
    <property type="match status" value="1"/>
</dbReference>
<dbReference type="InterPro" id="IPR001584">
    <property type="entry name" value="Integrase_cat-core"/>
</dbReference>
<dbReference type="GO" id="GO:0015074">
    <property type="term" value="P:DNA integration"/>
    <property type="evidence" value="ECO:0007669"/>
    <property type="project" value="InterPro"/>
</dbReference>
<dbReference type="Pfam" id="PF07727">
    <property type="entry name" value="RVT_2"/>
    <property type="match status" value="1"/>
</dbReference>